<gene>
    <name evidence="2" type="ORF">SAMN02745189_01506</name>
</gene>
<dbReference type="Gene3D" id="3.40.50.2000">
    <property type="entry name" value="Glycogen Phosphorylase B"/>
    <property type="match status" value="2"/>
</dbReference>
<dbReference type="EMBL" id="FRCF01000005">
    <property type="protein sequence ID" value="SHM08339.1"/>
    <property type="molecule type" value="Genomic_DNA"/>
</dbReference>
<sequence>MLRILHITPSLAGGGAERMISKLTKYDHTNEHIIISLLDMNIHYEFENVKIIDLKLKNGLRSKFLLIFKLYKYVKNLKPDIIQTWSKANFYGPFLSFFNNSKVVSNYRNGYYGTHNKFLIILYNLFFNRFDAHIFVSESALKERKKVGIKLSNCQIIKNGFEIPTYSNELINDTLRIGHMGRFHNIKNQQLIIDAFREFCGDKKTLLYLAGKNLNGENLNLKDIPDSKIKLMGEIKETEKFYNNIDIFILSSDSEGFPNVIGEAMSYGIPVISTDAGESFKIIGENGFKIHDKESLLKVLNEIYMNRQLLIEKGRKSRKRVEEKFDIKDTVKEYQTFYRYITGG</sequence>
<proteinExistence type="predicted"/>
<dbReference type="PANTHER" id="PTHR45947:SF3">
    <property type="entry name" value="SULFOQUINOVOSYL TRANSFERASE SQD2"/>
    <property type="match status" value="1"/>
</dbReference>
<dbReference type="InterPro" id="IPR050194">
    <property type="entry name" value="Glycosyltransferase_grp1"/>
</dbReference>
<organism evidence="2 3">
    <name type="scientific">Lacicoccus alkaliphilus DSM 16010</name>
    <dbReference type="NCBI Taxonomy" id="1123231"/>
    <lineage>
        <taxon>Bacteria</taxon>
        <taxon>Bacillati</taxon>
        <taxon>Bacillota</taxon>
        <taxon>Bacilli</taxon>
        <taxon>Bacillales</taxon>
        <taxon>Salinicoccaceae</taxon>
        <taxon>Lacicoccus</taxon>
    </lineage>
</organism>
<evidence type="ECO:0000259" key="1">
    <source>
        <dbReference type="Pfam" id="PF13439"/>
    </source>
</evidence>
<keyword evidence="2" id="KW-0808">Transferase</keyword>
<dbReference type="GO" id="GO:0016757">
    <property type="term" value="F:glycosyltransferase activity"/>
    <property type="evidence" value="ECO:0007669"/>
    <property type="project" value="TreeGrafter"/>
</dbReference>
<dbReference type="Proteomes" id="UP000184206">
    <property type="component" value="Unassembled WGS sequence"/>
</dbReference>
<dbReference type="PANTHER" id="PTHR45947">
    <property type="entry name" value="SULFOQUINOVOSYL TRANSFERASE SQD2"/>
    <property type="match status" value="1"/>
</dbReference>
<dbReference type="AlphaFoldDB" id="A0A1M7FXG2"/>
<accession>A0A1M7FXG2</accession>
<evidence type="ECO:0000313" key="3">
    <source>
        <dbReference type="Proteomes" id="UP000184206"/>
    </source>
</evidence>
<protein>
    <submittedName>
        <fullName evidence="2">Glycosyltransferase involved in cell wall bisynthesis</fullName>
    </submittedName>
</protein>
<dbReference type="STRING" id="1123231.SAMN02745189_01506"/>
<dbReference type="OrthoDB" id="9804196at2"/>
<dbReference type="Pfam" id="PF13439">
    <property type="entry name" value="Glyco_transf_4"/>
    <property type="match status" value="1"/>
</dbReference>
<name>A0A1M7FXG2_9BACL</name>
<dbReference type="InterPro" id="IPR028098">
    <property type="entry name" value="Glyco_trans_4-like_N"/>
</dbReference>
<evidence type="ECO:0000313" key="2">
    <source>
        <dbReference type="EMBL" id="SHM08339.1"/>
    </source>
</evidence>
<dbReference type="SUPFAM" id="SSF53756">
    <property type="entry name" value="UDP-Glycosyltransferase/glycogen phosphorylase"/>
    <property type="match status" value="1"/>
</dbReference>
<feature type="domain" description="Glycosyltransferase subfamily 4-like N-terminal" evidence="1">
    <location>
        <begin position="14"/>
        <end position="161"/>
    </location>
</feature>
<dbReference type="Pfam" id="PF13692">
    <property type="entry name" value="Glyco_trans_1_4"/>
    <property type="match status" value="1"/>
</dbReference>
<keyword evidence="3" id="KW-1185">Reference proteome</keyword>
<dbReference type="RefSeq" id="WP_084670019.1">
    <property type="nucleotide sequence ID" value="NZ_FRCF01000005.1"/>
</dbReference>
<reference evidence="2 3" key="1">
    <citation type="submission" date="2016-11" db="EMBL/GenBank/DDBJ databases">
        <authorList>
            <person name="Jaros S."/>
            <person name="Januszkiewicz K."/>
            <person name="Wedrychowicz H."/>
        </authorList>
    </citation>
    <scope>NUCLEOTIDE SEQUENCE [LARGE SCALE GENOMIC DNA]</scope>
    <source>
        <strain evidence="2 3">DSM 16010</strain>
    </source>
</reference>